<keyword evidence="3" id="KW-1185">Reference proteome</keyword>
<proteinExistence type="predicted"/>
<organism evidence="2 3">
    <name type="scientific">Penicillium subrubescens</name>
    <dbReference type="NCBI Taxonomy" id="1316194"/>
    <lineage>
        <taxon>Eukaryota</taxon>
        <taxon>Fungi</taxon>
        <taxon>Dikarya</taxon>
        <taxon>Ascomycota</taxon>
        <taxon>Pezizomycotina</taxon>
        <taxon>Eurotiomycetes</taxon>
        <taxon>Eurotiomycetidae</taxon>
        <taxon>Eurotiales</taxon>
        <taxon>Aspergillaceae</taxon>
        <taxon>Penicillium</taxon>
    </lineage>
</organism>
<feature type="compositionally biased region" description="Basic and acidic residues" evidence="1">
    <location>
        <begin position="33"/>
        <end position="54"/>
    </location>
</feature>
<protein>
    <submittedName>
        <fullName evidence="2">Uncharacterized protein</fullName>
    </submittedName>
</protein>
<name>A0A1Q5UBM7_9EURO</name>
<evidence type="ECO:0000313" key="3">
    <source>
        <dbReference type="Proteomes" id="UP000186955"/>
    </source>
</evidence>
<comment type="caution">
    <text evidence="2">The sequence shown here is derived from an EMBL/GenBank/DDBJ whole genome shotgun (WGS) entry which is preliminary data.</text>
</comment>
<dbReference type="Proteomes" id="UP000186955">
    <property type="component" value="Unassembled WGS sequence"/>
</dbReference>
<dbReference type="AlphaFoldDB" id="A0A1Q5UBM7"/>
<accession>A0A1Q5UBM7</accession>
<sequence length="122" mass="14778">MSPYTRRVFRRNANKICDLDKTPLLDPSNNVKKVQEARNENCRNRYQNSERDSEPNSQMMIRMRLRPGPNWPRLSFITVLEEGIKKKSGFQKIRNHVENAHYEEKRRDWMRRLRPMAHRRVG</sequence>
<evidence type="ECO:0000313" key="2">
    <source>
        <dbReference type="EMBL" id="OKP09884.1"/>
    </source>
</evidence>
<gene>
    <name evidence="2" type="ORF">PENSUB_4715</name>
</gene>
<dbReference type="OrthoDB" id="4358431at2759"/>
<dbReference type="EMBL" id="MNBE01000437">
    <property type="protein sequence ID" value="OKP09884.1"/>
    <property type="molecule type" value="Genomic_DNA"/>
</dbReference>
<feature type="region of interest" description="Disordered" evidence="1">
    <location>
        <begin position="32"/>
        <end position="58"/>
    </location>
</feature>
<reference evidence="2 3" key="1">
    <citation type="submission" date="2016-10" db="EMBL/GenBank/DDBJ databases">
        <title>Genome sequence of the ascomycete fungus Penicillium subrubescens.</title>
        <authorList>
            <person name="De Vries R.P."/>
            <person name="Peng M."/>
            <person name="Dilokpimol A."/>
            <person name="Hilden K."/>
            <person name="Makela M.R."/>
            <person name="Grigoriev I."/>
            <person name="Riley R."/>
            <person name="Granchi Z."/>
        </authorList>
    </citation>
    <scope>NUCLEOTIDE SEQUENCE [LARGE SCALE GENOMIC DNA]</scope>
    <source>
        <strain evidence="2 3">CBS 132785</strain>
    </source>
</reference>
<evidence type="ECO:0000256" key="1">
    <source>
        <dbReference type="SAM" id="MobiDB-lite"/>
    </source>
</evidence>